<evidence type="ECO:0000313" key="7">
    <source>
        <dbReference type="EMBL" id="SUZ62514.1"/>
    </source>
</evidence>
<dbReference type="GO" id="GO:0045892">
    <property type="term" value="P:negative regulation of DNA-templated transcription"/>
    <property type="evidence" value="ECO:0007669"/>
    <property type="project" value="InterPro"/>
</dbReference>
<keyword evidence="5" id="KW-0804">Transcription</keyword>
<evidence type="ECO:0000256" key="2">
    <source>
        <dbReference type="ARBA" id="ARBA00022491"/>
    </source>
</evidence>
<dbReference type="InterPro" id="IPR036388">
    <property type="entry name" value="WH-like_DNA-bd_sf"/>
</dbReference>
<keyword evidence="2" id="KW-0678">Repressor</keyword>
<evidence type="ECO:0000256" key="1">
    <source>
        <dbReference type="ARBA" id="ARBA00022490"/>
    </source>
</evidence>
<dbReference type="HAMAP" id="MF_01131">
    <property type="entry name" value="Rex"/>
    <property type="match status" value="1"/>
</dbReference>
<name>A0A381P7E1_9ZZZZ</name>
<dbReference type="Pfam" id="PF06971">
    <property type="entry name" value="Put_DNA-bind_N"/>
    <property type="match status" value="1"/>
</dbReference>
<reference evidence="7" key="1">
    <citation type="submission" date="2018-05" db="EMBL/GenBank/DDBJ databases">
        <authorList>
            <person name="Lanie J.A."/>
            <person name="Ng W.-L."/>
            <person name="Kazmierczak K.M."/>
            <person name="Andrzejewski T.M."/>
            <person name="Davidsen T.M."/>
            <person name="Wayne K.J."/>
            <person name="Tettelin H."/>
            <person name="Glass J.I."/>
            <person name="Rusch D."/>
            <person name="Podicherti R."/>
            <person name="Tsui H.-C.T."/>
            <person name="Winkler M.E."/>
        </authorList>
    </citation>
    <scope>NUCLEOTIDE SEQUENCE</scope>
</reference>
<protein>
    <recommendedName>
        <fullName evidence="6">CoA-binding domain-containing protein</fullName>
    </recommendedName>
</protein>
<dbReference type="NCBIfam" id="NF003996">
    <property type="entry name" value="PRK05472.2-5"/>
    <property type="match status" value="1"/>
</dbReference>
<dbReference type="EMBL" id="UINC01000875">
    <property type="protein sequence ID" value="SUZ62514.1"/>
    <property type="molecule type" value="Genomic_DNA"/>
</dbReference>
<gene>
    <name evidence="7" type="ORF">METZ01_LOCUS15368</name>
</gene>
<dbReference type="PANTHER" id="PTHR35786:SF1">
    <property type="entry name" value="REDOX-SENSING TRANSCRIPTIONAL REPRESSOR REX 1"/>
    <property type="match status" value="1"/>
</dbReference>
<evidence type="ECO:0000256" key="4">
    <source>
        <dbReference type="ARBA" id="ARBA00023125"/>
    </source>
</evidence>
<dbReference type="InterPro" id="IPR036390">
    <property type="entry name" value="WH_DNA-bd_sf"/>
</dbReference>
<feature type="domain" description="CoA-binding" evidence="6">
    <location>
        <begin position="70"/>
        <end position="170"/>
    </location>
</feature>
<dbReference type="Gene3D" id="3.40.50.720">
    <property type="entry name" value="NAD(P)-binding Rossmann-like Domain"/>
    <property type="match status" value="1"/>
</dbReference>
<dbReference type="GO" id="GO:0051775">
    <property type="term" value="P:response to redox state"/>
    <property type="evidence" value="ECO:0007669"/>
    <property type="project" value="InterPro"/>
</dbReference>
<dbReference type="InterPro" id="IPR036291">
    <property type="entry name" value="NAD(P)-bd_dom_sf"/>
</dbReference>
<accession>A0A381P7E1</accession>
<sequence>VARLTIYGRALVDLAEDGVETVLSRQLAELAGVNAAKVRRDISHLGSHGTRGVGYDVDHLLREINVVLGGGASSPVVIVGVGNLGRALSRYDGFQSGGFPIAGLVDADPSVVGRRIGGVEVSHLDDLDRLVAETGCAVGIVATPAGAAQDVVDRLVAAGVRSILNFAPALVEVEAGVEVRKVDLATELQILRYYEHRRSPAGRRRRAAG</sequence>
<evidence type="ECO:0000256" key="5">
    <source>
        <dbReference type="ARBA" id="ARBA00023163"/>
    </source>
</evidence>
<keyword evidence="3" id="KW-0805">Transcription regulation</keyword>
<feature type="non-terminal residue" evidence="7">
    <location>
        <position position="1"/>
    </location>
</feature>
<dbReference type="SMART" id="SM00881">
    <property type="entry name" value="CoA_binding"/>
    <property type="match status" value="1"/>
</dbReference>
<evidence type="ECO:0000256" key="3">
    <source>
        <dbReference type="ARBA" id="ARBA00023015"/>
    </source>
</evidence>
<dbReference type="SUPFAM" id="SSF51735">
    <property type="entry name" value="NAD(P)-binding Rossmann-fold domains"/>
    <property type="match status" value="1"/>
</dbReference>
<dbReference type="InterPro" id="IPR022876">
    <property type="entry name" value="Tscrpt_rep_Rex"/>
</dbReference>
<dbReference type="Pfam" id="PF02629">
    <property type="entry name" value="CoA_binding"/>
    <property type="match status" value="1"/>
</dbReference>
<evidence type="ECO:0000259" key="6">
    <source>
        <dbReference type="SMART" id="SM00881"/>
    </source>
</evidence>
<dbReference type="InterPro" id="IPR003781">
    <property type="entry name" value="CoA-bd"/>
</dbReference>
<dbReference type="SUPFAM" id="SSF46785">
    <property type="entry name" value="Winged helix' DNA-binding domain"/>
    <property type="match status" value="1"/>
</dbReference>
<dbReference type="AlphaFoldDB" id="A0A381P7E1"/>
<organism evidence="7">
    <name type="scientific">marine metagenome</name>
    <dbReference type="NCBI Taxonomy" id="408172"/>
    <lineage>
        <taxon>unclassified sequences</taxon>
        <taxon>metagenomes</taxon>
        <taxon>ecological metagenomes</taxon>
    </lineage>
</organism>
<dbReference type="NCBIfam" id="NF003992">
    <property type="entry name" value="PRK05472.2-1"/>
    <property type="match status" value="1"/>
</dbReference>
<keyword evidence="1" id="KW-0963">Cytoplasm</keyword>
<dbReference type="InterPro" id="IPR009718">
    <property type="entry name" value="Rex_DNA-bd_C_dom"/>
</dbReference>
<dbReference type="Gene3D" id="1.10.10.10">
    <property type="entry name" value="Winged helix-like DNA-binding domain superfamily/Winged helix DNA-binding domain"/>
    <property type="match status" value="1"/>
</dbReference>
<dbReference type="GO" id="GO:0003677">
    <property type="term" value="F:DNA binding"/>
    <property type="evidence" value="ECO:0007669"/>
    <property type="project" value="UniProtKB-KW"/>
</dbReference>
<dbReference type="NCBIfam" id="NF003994">
    <property type="entry name" value="PRK05472.2-3"/>
    <property type="match status" value="1"/>
</dbReference>
<proteinExistence type="inferred from homology"/>
<dbReference type="NCBIfam" id="NF003995">
    <property type="entry name" value="PRK05472.2-4"/>
    <property type="match status" value="1"/>
</dbReference>
<keyword evidence="4" id="KW-0238">DNA-binding</keyword>
<dbReference type="PANTHER" id="PTHR35786">
    <property type="entry name" value="REDOX-SENSING TRANSCRIPTIONAL REPRESSOR REX"/>
    <property type="match status" value="1"/>
</dbReference>